<feature type="binding site" evidence="8">
    <location>
        <position position="335"/>
    </location>
    <ligand>
        <name>L-glutamine</name>
        <dbReference type="ChEBI" id="CHEBI:58359"/>
    </ligand>
</feature>
<dbReference type="InterPro" id="IPR002474">
    <property type="entry name" value="CarbamoylP_synth_ssu_N"/>
</dbReference>
<evidence type="ECO:0000256" key="8">
    <source>
        <dbReference type="HAMAP-Rule" id="MF_01209"/>
    </source>
</evidence>
<keyword evidence="3 8" id="KW-0436">Ligase</keyword>
<proteinExistence type="inferred from homology"/>
<dbReference type="Proteomes" id="UP001387100">
    <property type="component" value="Unassembled WGS sequence"/>
</dbReference>
<keyword evidence="6 8" id="KW-0315">Glutamine amidotransferase</keyword>
<dbReference type="PANTHER" id="PTHR43418:SF7">
    <property type="entry name" value="CARBAMOYL-PHOSPHATE SYNTHASE SMALL CHAIN"/>
    <property type="match status" value="1"/>
</dbReference>
<evidence type="ECO:0000256" key="3">
    <source>
        <dbReference type="ARBA" id="ARBA00022598"/>
    </source>
</evidence>
<comment type="pathway">
    <text evidence="1 8">Amino-acid biosynthesis; L-arginine biosynthesis; carbamoyl phosphate from bicarbonate: step 1/1.</text>
</comment>
<dbReference type="PANTHER" id="PTHR43418">
    <property type="entry name" value="MULTIFUNCTIONAL TRYPTOPHAN BIOSYNTHESIS PROTEIN-RELATED"/>
    <property type="match status" value="1"/>
</dbReference>
<comment type="caution">
    <text evidence="8">Lacks conserved residue(s) required for the propagation of feature annotation.</text>
</comment>
<feature type="active site" description="Nucleophile" evidence="8">
    <location>
        <position position="293"/>
    </location>
</feature>
<sequence>MTAAGPTVDGAEPATRTTAAAGPPPEAVLVLEDGRSFRGRAYGATGSTVGEAVFCTAMTGYQETLTDPSYHRQVVVMTAPHVGNTGVNDEDGESRRIWVSGFVVRDPARRASSWRSRGDLGDELAAQDVVGISGVDTRALTRHLRERGAMRAGVFSGEALREPASGRRLEPSELLVRVLDAPVMRGADLAGEVTTPEPYVVEAVGEPRRGTDGRPMTVVALDLGIKSRTPWHLARRGVRVHVLPSSASTQDVLDLQPHGVFYSNGPGDPAAAEHEVAVLRDVLDRRLPFFGICYGNQLLGRALGLGTYKLVYGHRGVNQPVIDDATGSVEITAHNHGFAVDAPIGEPFDTPYGAAEVSHWCLNDRVVEGLRLLDAPAFSVQYHPEAAAGPHDAGYLFDRFCDLMAQPSRTPDLPDPGAPARVATSSTASTEESA</sequence>
<feature type="compositionally biased region" description="Low complexity" evidence="9">
    <location>
        <begin position="423"/>
        <end position="434"/>
    </location>
</feature>
<dbReference type="InterPro" id="IPR029062">
    <property type="entry name" value="Class_I_gatase-like"/>
</dbReference>
<dbReference type="PROSITE" id="PS51273">
    <property type="entry name" value="GATASE_TYPE_1"/>
    <property type="match status" value="1"/>
</dbReference>
<feature type="compositionally biased region" description="Low complexity" evidence="9">
    <location>
        <begin position="10"/>
        <end position="21"/>
    </location>
</feature>
<feature type="active site" evidence="8">
    <location>
        <position position="385"/>
    </location>
</feature>
<dbReference type="NCBIfam" id="TIGR01368">
    <property type="entry name" value="CPSaseIIsmall"/>
    <property type="match status" value="1"/>
</dbReference>
<keyword evidence="4 8" id="KW-0547">Nucleotide-binding</keyword>
<dbReference type="SMART" id="SM01097">
    <property type="entry name" value="CPSase_sm_chain"/>
    <property type="match status" value="1"/>
</dbReference>
<dbReference type="CDD" id="cd01744">
    <property type="entry name" value="GATase1_CPSase"/>
    <property type="match status" value="1"/>
</dbReference>
<dbReference type="Gene3D" id="3.40.50.880">
    <property type="match status" value="1"/>
</dbReference>
<evidence type="ECO:0000256" key="6">
    <source>
        <dbReference type="ARBA" id="ARBA00022962"/>
    </source>
</evidence>
<comment type="catalytic activity">
    <reaction evidence="8">
        <text>L-glutamine + H2O = L-glutamate + NH4(+)</text>
        <dbReference type="Rhea" id="RHEA:15889"/>
        <dbReference type="ChEBI" id="CHEBI:15377"/>
        <dbReference type="ChEBI" id="CHEBI:28938"/>
        <dbReference type="ChEBI" id="CHEBI:29985"/>
        <dbReference type="ChEBI" id="CHEBI:58359"/>
    </reaction>
</comment>
<feature type="region of interest" description="CPSase" evidence="8">
    <location>
        <begin position="1"/>
        <end position="207"/>
    </location>
</feature>
<feature type="binding site" evidence="8">
    <location>
        <position position="337"/>
    </location>
    <ligand>
        <name>L-glutamine</name>
        <dbReference type="ChEBI" id="CHEBI:58359"/>
    </ligand>
</feature>
<dbReference type="RefSeq" id="WP_339574070.1">
    <property type="nucleotide sequence ID" value="NZ_JBBIAA010000003.1"/>
</dbReference>
<comment type="subunit">
    <text evidence="8">Composed of two chains; the small (or glutamine) chain promotes the hydrolysis of glutamine to ammonia, which is used by the large (or ammonia) chain to synthesize carbamoyl phosphate. Tetramer of heterodimers (alpha,beta)4.</text>
</comment>
<dbReference type="InterPro" id="IPR036480">
    <property type="entry name" value="CarbP_synth_ssu_N_sf"/>
</dbReference>
<dbReference type="Gene3D" id="3.50.30.20">
    <property type="entry name" value="Carbamoyl-phosphate synthase small subunit, N-terminal domain"/>
    <property type="match status" value="1"/>
</dbReference>
<feature type="region of interest" description="Disordered" evidence="9">
    <location>
        <begin position="1"/>
        <end position="25"/>
    </location>
</feature>
<evidence type="ECO:0000256" key="5">
    <source>
        <dbReference type="ARBA" id="ARBA00022840"/>
    </source>
</evidence>
<evidence type="ECO:0000256" key="1">
    <source>
        <dbReference type="ARBA" id="ARBA00005077"/>
    </source>
</evidence>
<dbReference type="InterPro" id="IPR006274">
    <property type="entry name" value="CarbamoylP_synth_ssu"/>
</dbReference>
<dbReference type="GO" id="GO:0004088">
    <property type="term" value="F:carbamoyl-phosphate synthase (glutamine-hydrolyzing) activity"/>
    <property type="evidence" value="ECO:0007669"/>
    <property type="project" value="UniProtKB-EC"/>
</dbReference>
<dbReference type="NCBIfam" id="NF009475">
    <property type="entry name" value="PRK12838.1"/>
    <property type="match status" value="1"/>
</dbReference>
<evidence type="ECO:0000259" key="10">
    <source>
        <dbReference type="SMART" id="SM01097"/>
    </source>
</evidence>
<dbReference type="HAMAP" id="MF_01209">
    <property type="entry name" value="CPSase_S_chain"/>
    <property type="match status" value="1"/>
</dbReference>
<dbReference type="InterPro" id="IPR017926">
    <property type="entry name" value="GATASE"/>
</dbReference>
<accession>A0ABU8RHZ5</accession>
<dbReference type="InterPro" id="IPR035686">
    <property type="entry name" value="CPSase_GATase1"/>
</dbReference>
<keyword evidence="5 8" id="KW-0067">ATP-binding</keyword>
<keyword evidence="12" id="KW-1185">Reference proteome</keyword>
<comment type="pathway">
    <text evidence="8">Pyrimidine metabolism; UMP biosynthesis via de novo pathway; (S)-dihydroorotate from bicarbonate: step 1/3.</text>
</comment>
<feature type="binding site" evidence="8">
    <location>
        <position position="338"/>
    </location>
    <ligand>
        <name>L-glutamine</name>
        <dbReference type="ChEBI" id="CHEBI:58359"/>
    </ligand>
</feature>
<name>A0ABU8RHZ5_9ACTN</name>
<organism evidence="11 12">
    <name type="scientific">Pseudokineococcus basanitobsidens</name>
    <dbReference type="NCBI Taxonomy" id="1926649"/>
    <lineage>
        <taxon>Bacteria</taxon>
        <taxon>Bacillati</taxon>
        <taxon>Actinomycetota</taxon>
        <taxon>Actinomycetes</taxon>
        <taxon>Kineosporiales</taxon>
        <taxon>Kineosporiaceae</taxon>
        <taxon>Pseudokineococcus</taxon>
    </lineage>
</organism>
<keyword evidence="8" id="KW-0055">Arginine biosynthesis</keyword>
<evidence type="ECO:0000256" key="4">
    <source>
        <dbReference type="ARBA" id="ARBA00022741"/>
    </source>
</evidence>
<dbReference type="Pfam" id="PF00988">
    <property type="entry name" value="CPSase_sm_chain"/>
    <property type="match status" value="1"/>
</dbReference>
<comment type="catalytic activity">
    <reaction evidence="7 8">
        <text>hydrogencarbonate + L-glutamine + 2 ATP + H2O = carbamoyl phosphate + L-glutamate + 2 ADP + phosphate + 2 H(+)</text>
        <dbReference type="Rhea" id="RHEA:18633"/>
        <dbReference type="ChEBI" id="CHEBI:15377"/>
        <dbReference type="ChEBI" id="CHEBI:15378"/>
        <dbReference type="ChEBI" id="CHEBI:17544"/>
        <dbReference type="ChEBI" id="CHEBI:29985"/>
        <dbReference type="ChEBI" id="CHEBI:30616"/>
        <dbReference type="ChEBI" id="CHEBI:43474"/>
        <dbReference type="ChEBI" id="CHEBI:58228"/>
        <dbReference type="ChEBI" id="CHEBI:58359"/>
        <dbReference type="ChEBI" id="CHEBI:456216"/>
        <dbReference type="EC" id="6.3.5.5"/>
    </reaction>
</comment>
<dbReference type="Pfam" id="PF00117">
    <property type="entry name" value="GATase"/>
    <property type="match status" value="1"/>
</dbReference>
<feature type="binding site" evidence="8">
    <location>
        <position position="267"/>
    </location>
    <ligand>
        <name>L-glutamine</name>
        <dbReference type="ChEBI" id="CHEBI:58359"/>
    </ligand>
</feature>
<dbReference type="SUPFAM" id="SSF52021">
    <property type="entry name" value="Carbamoyl phosphate synthetase, small subunit N-terminal domain"/>
    <property type="match status" value="1"/>
</dbReference>
<evidence type="ECO:0000256" key="2">
    <source>
        <dbReference type="ARBA" id="ARBA00007800"/>
    </source>
</evidence>
<keyword evidence="8" id="KW-0665">Pyrimidine biosynthesis</keyword>
<dbReference type="SUPFAM" id="SSF52317">
    <property type="entry name" value="Class I glutamine amidotransferase-like"/>
    <property type="match status" value="1"/>
</dbReference>
<evidence type="ECO:0000256" key="7">
    <source>
        <dbReference type="ARBA" id="ARBA00048816"/>
    </source>
</evidence>
<feature type="region of interest" description="Disordered" evidence="9">
    <location>
        <begin position="407"/>
        <end position="434"/>
    </location>
</feature>
<feature type="binding site" evidence="8">
    <location>
        <position position="297"/>
    </location>
    <ligand>
        <name>L-glutamine</name>
        <dbReference type="ChEBI" id="CHEBI:58359"/>
    </ligand>
</feature>
<protein>
    <recommendedName>
        <fullName evidence="8">Carbamoyl phosphate synthase small chain</fullName>
        <ecNumber evidence="8">6.3.5.5</ecNumber>
    </recommendedName>
    <alternativeName>
        <fullName evidence="8">Carbamoyl phosphate synthetase glutamine chain</fullName>
    </alternativeName>
</protein>
<comment type="caution">
    <text evidence="11">The sequence shown here is derived from an EMBL/GenBank/DDBJ whole genome shotgun (WGS) entry which is preliminary data.</text>
</comment>
<feature type="binding site" evidence="8">
    <location>
        <position position="69"/>
    </location>
    <ligand>
        <name>L-glutamine</name>
        <dbReference type="ChEBI" id="CHEBI:58359"/>
    </ligand>
</feature>
<dbReference type="PRINTS" id="PR00099">
    <property type="entry name" value="CPSGATASE"/>
</dbReference>
<gene>
    <name evidence="8 11" type="primary">carA</name>
    <name evidence="11" type="ORF">WDZ17_05175</name>
</gene>
<evidence type="ECO:0000256" key="9">
    <source>
        <dbReference type="SAM" id="MobiDB-lite"/>
    </source>
</evidence>
<comment type="function">
    <text evidence="8">Small subunit of the glutamine-dependent carbamoyl phosphate synthetase (CPSase). CPSase catalyzes the formation of carbamoyl phosphate from the ammonia moiety of glutamine, carbonate, and phosphate donated by ATP, constituting the first step of 2 biosynthetic pathways, one leading to arginine and/or urea and the other to pyrimidine nucleotides. The small subunit (glutamine amidotransferase) binds and cleaves glutamine to supply the large subunit with the substrate ammonia.</text>
</comment>
<evidence type="ECO:0000313" key="11">
    <source>
        <dbReference type="EMBL" id="MEJ5944685.1"/>
    </source>
</evidence>
<feature type="active site" evidence="8">
    <location>
        <position position="383"/>
    </location>
</feature>
<dbReference type="InterPro" id="IPR050472">
    <property type="entry name" value="Anth_synth/Amidotransfase"/>
</dbReference>
<dbReference type="EMBL" id="JBBIAA010000003">
    <property type="protein sequence ID" value="MEJ5944685.1"/>
    <property type="molecule type" value="Genomic_DNA"/>
</dbReference>
<comment type="similarity">
    <text evidence="2 8">Belongs to the CarA family.</text>
</comment>
<dbReference type="EC" id="6.3.5.5" evidence="8"/>
<evidence type="ECO:0000313" key="12">
    <source>
        <dbReference type="Proteomes" id="UP001387100"/>
    </source>
</evidence>
<keyword evidence="8" id="KW-0028">Amino-acid biosynthesis</keyword>
<dbReference type="PRINTS" id="PR00096">
    <property type="entry name" value="GATASE"/>
</dbReference>
<feature type="binding site" evidence="8">
    <location>
        <position position="265"/>
    </location>
    <ligand>
        <name>L-glutamine</name>
        <dbReference type="ChEBI" id="CHEBI:58359"/>
    </ligand>
</feature>
<feature type="domain" description="Carbamoyl-phosphate synthase small subunit N-terminal" evidence="10">
    <location>
        <begin position="25"/>
        <end position="155"/>
    </location>
</feature>
<reference evidence="11 12" key="1">
    <citation type="journal article" date="2017" name="Int. J. Syst. Evol. Microbiol.">
        <title>Pseudokineococcus basanitobsidens sp. nov., isolated from volcanic rock.</title>
        <authorList>
            <person name="Lee D.W."/>
            <person name="Park M.Y."/>
            <person name="Kim J.J."/>
            <person name="Kim B.S."/>
        </authorList>
    </citation>
    <scope>NUCLEOTIDE SEQUENCE [LARGE SCALE GENOMIC DNA]</scope>
    <source>
        <strain evidence="11 12">DSM 103726</strain>
    </source>
</reference>